<dbReference type="PROSITE" id="PS50297">
    <property type="entry name" value="ANK_REP_REGION"/>
    <property type="match status" value="1"/>
</dbReference>
<dbReference type="PANTHER" id="PTHR24180">
    <property type="entry name" value="CYCLIN-DEPENDENT KINASE INHIBITOR 2C-RELATED"/>
    <property type="match status" value="1"/>
</dbReference>
<feature type="compositionally biased region" description="Polar residues" evidence="4">
    <location>
        <begin position="156"/>
        <end position="173"/>
    </location>
</feature>
<evidence type="ECO:0000256" key="2">
    <source>
        <dbReference type="ARBA" id="ARBA00023043"/>
    </source>
</evidence>
<keyword evidence="2 3" id="KW-0040">ANK repeat</keyword>
<comment type="caution">
    <text evidence="5">The sequence shown here is derived from an EMBL/GenBank/DDBJ whole genome shotgun (WGS) entry which is preliminary data.</text>
</comment>
<dbReference type="SUPFAM" id="SSF48403">
    <property type="entry name" value="Ankyrin repeat"/>
    <property type="match status" value="1"/>
</dbReference>
<evidence type="ECO:0000313" key="5">
    <source>
        <dbReference type="EMBL" id="KAG0645503.1"/>
    </source>
</evidence>
<sequence>MWKNATTAITQEFTTLVDLDTTGNSALHYAAAGGANYEHFNALIKAGVNPYHLNTNGQLFLHCLRPILKESDCEAFDQHLLTAFNLNLVNLLNHFRLSGAFRWRDNEGMTAVDALALQVNDIKATKQIFSAVRNAGHPLEVSPRFQKAPKSVKSAKWQQPSPVSDPSTPQQEDPFSKNVGDKIEQGQQRFKDLLHRAWAEPSYVDPETGDNALHALSRIQLRQVGSYMKMLSSIRAFARKDDLDLNLQNRDQESPLTSIVRHRPAQGMGSHETGATMSKYLDALLWKDPLQRLPNKINVNMRNRKGATALYYAAIRGRPDSVRSLIEAGANVNAKLRIDGHAVSILQATLSAKDRALERSPNDTLTIYLYDNVLSYLEHENALADPTIFDERRVSENSVKMMPGCI</sequence>
<proteinExistence type="predicted"/>
<feature type="region of interest" description="Disordered" evidence="4">
    <location>
        <begin position="140"/>
        <end position="179"/>
    </location>
</feature>
<accession>A0A9P6SL06</accession>
<dbReference type="Proteomes" id="UP000785200">
    <property type="component" value="Unassembled WGS sequence"/>
</dbReference>
<evidence type="ECO:0000256" key="1">
    <source>
        <dbReference type="ARBA" id="ARBA00022737"/>
    </source>
</evidence>
<protein>
    <submittedName>
        <fullName evidence="5">Ankyrin repeat-containing cofactor 2</fullName>
    </submittedName>
</protein>
<dbReference type="AlphaFoldDB" id="A0A9P6SL06"/>
<dbReference type="Gene3D" id="1.25.40.20">
    <property type="entry name" value="Ankyrin repeat-containing domain"/>
    <property type="match status" value="2"/>
</dbReference>
<reference evidence="5" key="1">
    <citation type="submission" date="2019-07" db="EMBL/GenBank/DDBJ databases">
        <title>Hyphodiscus hymeniophilus genome sequencing and assembly.</title>
        <authorList>
            <person name="Kramer G."/>
            <person name="Nodwell J."/>
        </authorList>
    </citation>
    <scope>NUCLEOTIDE SEQUENCE</scope>
    <source>
        <strain evidence="5">ATCC 34498</strain>
    </source>
</reference>
<dbReference type="PROSITE" id="PS50088">
    <property type="entry name" value="ANK_REPEAT"/>
    <property type="match status" value="1"/>
</dbReference>
<feature type="repeat" description="ANK" evidence="3">
    <location>
        <begin position="305"/>
        <end position="337"/>
    </location>
</feature>
<dbReference type="PANTHER" id="PTHR24180:SF45">
    <property type="entry name" value="POLY [ADP-RIBOSE] POLYMERASE TANKYRASE"/>
    <property type="match status" value="1"/>
</dbReference>
<keyword evidence="1" id="KW-0677">Repeat</keyword>
<dbReference type="InterPro" id="IPR002110">
    <property type="entry name" value="Ankyrin_rpt"/>
</dbReference>
<dbReference type="Pfam" id="PF00023">
    <property type="entry name" value="Ank"/>
    <property type="match status" value="2"/>
</dbReference>
<organism evidence="5 6">
    <name type="scientific">Hyphodiscus hymeniophilus</name>
    <dbReference type="NCBI Taxonomy" id="353542"/>
    <lineage>
        <taxon>Eukaryota</taxon>
        <taxon>Fungi</taxon>
        <taxon>Dikarya</taxon>
        <taxon>Ascomycota</taxon>
        <taxon>Pezizomycotina</taxon>
        <taxon>Leotiomycetes</taxon>
        <taxon>Helotiales</taxon>
        <taxon>Hyphodiscaceae</taxon>
        <taxon>Hyphodiscus</taxon>
    </lineage>
</organism>
<dbReference type="EMBL" id="VNKQ01000018">
    <property type="protein sequence ID" value="KAG0645503.1"/>
    <property type="molecule type" value="Genomic_DNA"/>
</dbReference>
<name>A0A9P6SL06_9HELO</name>
<dbReference type="InterPro" id="IPR051637">
    <property type="entry name" value="Ank_repeat_dom-contain_49"/>
</dbReference>
<dbReference type="SMART" id="SM00248">
    <property type="entry name" value="ANK"/>
    <property type="match status" value="2"/>
</dbReference>
<evidence type="ECO:0000256" key="3">
    <source>
        <dbReference type="PROSITE-ProRule" id="PRU00023"/>
    </source>
</evidence>
<evidence type="ECO:0000313" key="6">
    <source>
        <dbReference type="Proteomes" id="UP000785200"/>
    </source>
</evidence>
<evidence type="ECO:0000256" key="4">
    <source>
        <dbReference type="SAM" id="MobiDB-lite"/>
    </source>
</evidence>
<gene>
    <name evidence="5" type="ORF">D0Z07_8600</name>
</gene>
<dbReference type="OrthoDB" id="194358at2759"/>
<dbReference type="InterPro" id="IPR036770">
    <property type="entry name" value="Ankyrin_rpt-contain_sf"/>
</dbReference>
<keyword evidence="6" id="KW-1185">Reference proteome</keyword>